<accession>A0ABR9P093</accession>
<organism evidence="2 3">
    <name type="scientific">Nocardiopsis coralli</name>
    <dbReference type="NCBI Taxonomy" id="2772213"/>
    <lineage>
        <taxon>Bacteria</taxon>
        <taxon>Bacillati</taxon>
        <taxon>Actinomycetota</taxon>
        <taxon>Actinomycetes</taxon>
        <taxon>Streptosporangiales</taxon>
        <taxon>Nocardiopsidaceae</taxon>
        <taxon>Nocardiopsis</taxon>
    </lineage>
</organism>
<dbReference type="RefSeq" id="WP_193119901.1">
    <property type="nucleotide sequence ID" value="NZ_JADBGI010000001.1"/>
</dbReference>
<feature type="transmembrane region" description="Helical" evidence="1">
    <location>
        <begin position="58"/>
        <end position="78"/>
    </location>
</feature>
<keyword evidence="1" id="KW-1133">Transmembrane helix</keyword>
<gene>
    <name evidence="2" type="ORF">IDM40_00780</name>
</gene>
<dbReference type="Proteomes" id="UP000806528">
    <property type="component" value="Unassembled WGS sequence"/>
</dbReference>
<keyword evidence="1" id="KW-0812">Transmembrane</keyword>
<keyword evidence="1" id="KW-0472">Membrane</keyword>
<comment type="caution">
    <text evidence="2">The sequence shown here is derived from an EMBL/GenBank/DDBJ whole genome shotgun (WGS) entry which is preliminary data.</text>
</comment>
<sequence length="104" mass="11241">MVDALVALRAELEHVLIAEVEFLEGSPWRRKVARLLEVPASDTYVKFEGGAAQNDATAGMWSLVASRIASVAVIGLLLIARLHTVWIPLRIAVAAVTGVLGPWR</sequence>
<protein>
    <submittedName>
        <fullName evidence="2">Uncharacterized protein</fullName>
    </submittedName>
</protein>
<reference evidence="2 3" key="1">
    <citation type="submission" date="2020-09" db="EMBL/GenBank/DDBJ databases">
        <title>Diversity and distribution of actinomycetes associated with coral in the coast of Hainan.</title>
        <authorList>
            <person name="Li F."/>
        </authorList>
    </citation>
    <scope>NUCLEOTIDE SEQUENCE [LARGE SCALE GENOMIC DNA]</scope>
    <source>
        <strain evidence="2 3">HNM0947</strain>
    </source>
</reference>
<name>A0ABR9P093_9ACTN</name>
<dbReference type="EMBL" id="JADBGI010000001">
    <property type="protein sequence ID" value="MBE2997240.1"/>
    <property type="molecule type" value="Genomic_DNA"/>
</dbReference>
<feature type="transmembrane region" description="Helical" evidence="1">
    <location>
        <begin position="85"/>
        <end position="103"/>
    </location>
</feature>
<keyword evidence="3" id="KW-1185">Reference proteome</keyword>
<proteinExistence type="predicted"/>
<evidence type="ECO:0000313" key="3">
    <source>
        <dbReference type="Proteomes" id="UP000806528"/>
    </source>
</evidence>
<evidence type="ECO:0000256" key="1">
    <source>
        <dbReference type="SAM" id="Phobius"/>
    </source>
</evidence>
<evidence type="ECO:0000313" key="2">
    <source>
        <dbReference type="EMBL" id="MBE2997240.1"/>
    </source>
</evidence>